<dbReference type="InterPro" id="IPR044066">
    <property type="entry name" value="TRIAD_supradom"/>
</dbReference>
<dbReference type="GO" id="GO:0016740">
    <property type="term" value="F:transferase activity"/>
    <property type="evidence" value="ECO:0007669"/>
    <property type="project" value="UniProtKB-KW"/>
</dbReference>
<name>A0A4Z1P1J0_9PEZI</name>
<dbReference type="InterPro" id="IPR047546">
    <property type="entry name" value="Rcat_RBR_RNF216"/>
</dbReference>
<feature type="compositionally biased region" description="Low complexity" evidence="8">
    <location>
        <begin position="484"/>
        <end position="495"/>
    </location>
</feature>
<evidence type="ECO:0000313" key="11">
    <source>
        <dbReference type="Proteomes" id="UP000298493"/>
    </source>
</evidence>
<evidence type="ECO:0000256" key="8">
    <source>
        <dbReference type="SAM" id="MobiDB-lite"/>
    </source>
</evidence>
<keyword evidence="6" id="KW-0833">Ubl conjugation pathway</keyword>
<dbReference type="PANTHER" id="PTHR22770:SF47">
    <property type="entry name" value="E3 UBIQUITIN-PROTEIN LIGASE RNF216"/>
    <property type="match status" value="1"/>
</dbReference>
<evidence type="ECO:0000313" key="10">
    <source>
        <dbReference type="EMBL" id="TID21283.1"/>
    </source>
</evidence>
<dbReference type="GO" id="GO:0008270">
    <property type="term" value="F:zinc ion binding"/>
    <property type="evidence" value="ECO:0007669"/>
    <property type="project" value="UniProtKB-KW"/>
</dbReference>
<feature type="compositionally biased region" description="Low complexity" evidence="8">
    <location>
        <begin position="467"/>
        <end position="476"/>
    </location>
</feature>
<keyword evidence="3" id="KW-0479">Metal-binding</keyword>
<evidence type="ECO:0000256" key="7">
    <source>
        <dbReference type="ARBA" id="ARBA00022833"/>
    </source>
</evidence>
<proteinExistence type="predicted"/>
<reference evidence="10 11" key="1">
    <citation type="submission" date="2019-04" db="EMBL/GenBank/DDBJ databases">
        <title>High contiguity whole genome sequence and gene annotation resource for two Venturia nashicola isolates.</title>
        <authorList>
            <person name="Prokchorchik M."/>
            <person name="Won K."/>
            <person name="Lee Y."/>
            <person name="Choi E.D."/>
            <person name="Segonzac C."/>
            <person name="Sohn K.H."/>
        </authorList>
    </citation>
    <scope>NUCLEOTIDE SEQUENCE [LARGE SCALE GENOMIC DNA]</scope>
    <source>
        <strain evidence="10 11">PRI2</strain>
    </source>
</reference>
<feature type="domain" description="RING-type" evidence="9">
    <location>
        <begin position="41"/>
        <end position="256"/>
    </location>
</feature>
<dbReference type="AlphaFoldDB" id="A0A4Z1P1J0"/>
<dbReference type="InterPro" id="IPR051628">
    <property type="entry name" value="LUBAC_E3_Ligases"/>
</dbReference>
<evidence type="ECO:0000256" key="3">
    <source>
        <dbReference type="ARBA" id="ARBA00022723"/>
    </source>
</evidence>
<keyword evidence="2" id="KW-0808">Transferase</keyword>
<dbReference type="PROSITE" id="PS51873">
    <property type="entry name" value="TRIAD"/>
    <property type="match status" value="1"/>
</dbReference>
<gene>
    <name evidence="10" type="ORF">E6O75_ATG04678</name>
</gene>
<dbReference type="Proteomes" id="UP000298493">
    <property type="component" value="Unassembled WGS sequence"/>
</dbReference>
<comment type="pathway">
    <text evidence="1">Protein modification; protein ubiquitination.</text>
</comment>
<dbReference type="Pfam" id="PF26200">
    <property type="entry name" value="Rcat_RNF216"/>
    <property type="match status" value="1"/>
</dbReference>
<comment type="caution">
    <text evidence="10">The sequence shown here is derived from an EMBL/GenBank/DDBJ whole genome shotgun (WGS) entry which is preliminary data.</text>
</comment>
<dbReference type="CDD" id="cd20339">
    <property type="entry name" value="BRcat_RBR_RNF216"/>
    <property type="match status" value="1"/>
</dbReference>
<evidence type="ECO:0000256" key="5">
    <source>
        <dbReference type="ARBA" id="ARBA00022771"/>
    </source>
</evidence>
<organism evidence="10 11">
    <name type="scientific">Venturia nashicola</name>
    <dbReference type="NCBI Taxonomy" id="86259"/>
    <lineage>
        <taxon>Eukaryota</taxon>
        <taxon>Fungi</taxon>
        <taxon>Dikarya</taxon>
        <taxon>Ascomycota</taxon>
        <taxon>Pezizomycotina</taxon>
        <taxon>Dothideomycetes</taxon>
        <taxon>Pleosporomycetidae</taxon>
        <taxon>Venturiales</taxon>
        <taxon>Venturiaceae</taxon>
        <taxon>Venturia</taxon>
    </lineage>
</organism>
<feature type="region of interest" description="Disordered" evidence="8">
    <location>
        <begin position="1"/>
        <end position="26"/>
    </location>
</feature>
<dbReference type="InterPro" id="IPR047545">
    <property type="entry name" value="BRcat_RBR_RNF216"/>
</dbReference>
<evidence type="ECO:0000256" key="1">
    <source>
        <dbReference type="ARBA" id="ARBA00004906"/>
    </source>
</evidence>
<keyword evidence="7" id="KW-0862">Zinc</keyword>
<sequence>MFEEIERARRKAEEKRSRQKKEDERRMIDAEAKAVAAYGGKLVECDICAEDRPANRMASCDRKDKHTYCFMCVKTHIETILGEAKYVAACMESGCKGRYPRQVFELLLDKALVARMERLQQNADLKGIKGIEECPFCNFKAMCDTPWRFDCQNPECLMSSCLKCKAETHPGLSCATYAKKKKEDGGGDRGMRLRHLVEEAMSEAIMRRCPQCGTPFTKDEGCNKMICACGMMSCYICSAPHIDIMHFGPRGCPQFDATEARHDAEGESISFKQAEKKAKEKVKRENPGVTDEDLKFAMSDKVKQDDKNRLARENRALRGEDWHFGMPIEREDDDFEEEVFDMRELGGMRNRVREMRANLDHGDEEDMDDPFNEGFDGGMLGRRNLFEDDFPVDGRFRRRPFILGTPPRRQRRRREEPDLDGVQHVPLRANVMRQQEALFNRHINERTAIPLEPRTRNRPAAEQPNTAADRAAARPRQPTGGAQRLGRTPAAGAARARPRRGA</sequence>
<dbReference type="SUPFAM" id="SSF57850">
    <property type="entry name" value="RING/U-box"/>
    <property type="match status" value="2"/>
</dbReference>
<evidence type="ECO:0000256" key="6">
    <source>
        <dbReference type="ARBA" id="ARBA00022786"/>
    </source>
</evidence>
<keyword evidence="11" id="KW-1185">Reference proteome</keyword>
<dbReference type="STRING" id="86259.A0A4Z1P1J0"/>
<dbReference type="Gene3D" id="1.20.120.1750">
    <property type="match status" value="1"/>
</dbReference>
<evidence type="ECO:0000256" key="4">
    <source>
        <dbReference type="ARBA" id="ARBA00022737"/>
    </source>
</evidence>
<keyword evidence="4" id="KW-0677">Repeat</keyword>
<accession>A0A4Z1P1J0</accession>
<dbReference type="CDD" id="cd20353">
    <property type="entry name" value="Rcat_RBR_RNF216"/>
    <property type="match status" value="1"/>
</dbReference>
<dbReference type="EMBL" id="SNSC02000009">
    <property type="protein sequence ID" value="TID21283.1"/>
    <property type="molecule type" value="Genomic_DNA"/>
</dbReference>
<dbReference type="PANTHER" id="PTHR22770">
    <property type="entry name" value="UBIQUITIN CONJUGATING ENZYME 7 INTERACTING PROTEIN-RELATED"/>
    <property type="match status" value="1"/>
</dbReference>
<protein>
    <recommendedName>
        <fullName evidence="9">RING-type domain-containing protein</fullName>
    </recommendedName>
</protein>
<evidence type="ECO:0000259" key="9">
    <source>
        <dbReference type="PROSITE" id="PS51873"/>
    </source>
</evidence>
<evidence type="ECO:0000256" key="2">
    <source>
        <dbReference type="ARBA" id="ARBA00022679"/>
    </source>
</evidence>
<keyword evidence="5" id="KW-0863">Zinc-finger</keyword>
<feature type="region of interest" description="Disordered" evidence="8">
    <location>
        <begin position="444"/>
        <end position="502"/>
    </location>
</feature>
<feature type="region of interest" description="Disordered" evidence="8">
    <location>
        <begin position="398"/>
        <end position="421"/>
    </location>
</feature>